<dbReference type="Pfam" id="PF00512">
    <property type="entry name" value="HisKA"/>
    <property type="match status" value="1"/>
</dbReference>
<name>A0ABW6KCT0_9BACI</name>
<accession>A0ABW6KCT0</accession>
<evidence type="ECO:0000256" key="5">
    <source>
        <dbReference type="ARBA" id="ARBA00022741"/>
    </source>
</evidence>
<evidence type="ECO:0000259" key="10">
    <source>
        <dbReference type="PROSITE" id="PS50113"/>
    </source>
</evidence>
<evidence type="ECO:0000256" key="2">
    <source>
        <dbReference type="ARBA" id="ARBA00012438"/>
    </source>
</evidence>
<evidence type="ECO:0000259" key="9">
    <source>
        <dbReference type="PROSITE" id="PS50109"/>
    </source>
</evidence>
<evidence type="ECO:0000256" key="7">
    <source>
        <dbReference type="ARBA" id="ARBA00022840"/>
    </source>
</evidence>
<evidence type="ECO:0000313" key="12">
    <source>
        <dbReference type="Proteomes" id="UP001601059"/>
    </source>
</evidence>
<keyword evidence="3" id="KW-0597">Phosphoprotein</keyword>
<dbReference type="InterPro" id="IPR000014">
    <property type="entry name" value="PAS"/>
</dbReference>
<dbReference type="Proteomes" id="UP001601059">
    <property type="component" value="Unassembled WGS sequence"/>
</dbReference>
<dbReference type="SUPFAM" id="SSF55785">
    <property type="entry name" value="PYP-like sensor domain (PAS domain)"/>
    <property type="match status" value="1"/>
</dbReference>
<dbReference type="InterPro" id="IPR035965">
    <property type="entry name" value="PAS-like_dom_sf"/>
</dbReference>
<dbReference type="Gene3D" id="1.10.287.130">
    <property type="match status" value="1"/>
</dbReference>
<dbReference type="SMART" id="SM00091">
    <property type="entry name" value="PAS"/>
    <property type="match status" value="1"/>
</dbReference>
<dbReference type="EC" id="2.7.13.3" evidence="2"/>
<evidence type="ECO:0000256" key="3">
    <source>
        <dbReference type="ARBA" id="ARBA00022553"/>
    </source>
</evidence>
<dbReference type="PROSITE" id="PS50109">
    <property type="entry name" value="HIS_KIN"/>
    <property type="match status" value="1"/>
</dbReference>
<evidence type="ECO:0000256" key="6">
    <source>
        <dbReference type="ARBA" id="ARBA00022777"/>
    </source>
</evidence>
<organism evidence="11 12">
    <name type="scientific">Cytobacillus spartinae</name>
    <dbReference type="NCBI Taxonomy" id="3299023"/>
    <lineage>
        <taxon>Bacteria</taxon>
        <taxon>Bacillati</taxon>
        <taxon>Bacillota</taxon>
        <taxon>Bacilli</taxon>
        <taxon>Bacillales</taxon>
        <taxon>Bacillaceae</taxon>
        <taxon>Cytobacillus</taxon>
    </lineage>
</organism>
<dbReference type="PRINTS" id="PR00344">
    <property type="entry name" value="BCTRLSENSOR"/>
</dbReference>
<dbReference type="InterPro" id="IPR003661">
    <property type="entry name" value="HisK_dim/P_dom"/>
</dbReference>
<dbReference type="InterPro" id="IPR005467">
    <property type="entry name" value="His_kinase_dom"/>
</dbReference>
<dbReference type="InterPro" id="IPR036097">
    <property type="entry name" value="HisK_dim/P_sf"/>
</dbReference>
<dbReference type="CDD" id="cd00075">
    <property type="entry name" value="HATPase"/>
    <property type="match status" value="1"/>
</dbReference>
<protein>
    <recommendedName>
        <fullName evidence="2">histidine kinase</fullName>
        <ecNumber evidence="2">2.7.13.3</ecNumber>
    </recommendedName>
</protein>
<dbReference type="SUPFAM" id="SSF55874">
    <property type="entry name" value="ATPase domain of HSP90 chaperone/DNA topoisomerase II/histidine kinase"/>
    <property type="match status" value="1"/>
</dbReference>
<reference evidence="11 12" key="1">
    <citation type="submission" date="2024-08" db="EMBL/GenBank/DDBJ databases">
        <title>Two novel Cytobacillus novel species.</title>
        <authorList>
            <person name="Liu G."/>
        </authorList>
    </citation>
    <scope>NUCLEOTIDE SEQUENCE [LARGE SCALE GENOMIC DNA]</scope>
    <source>
        <strain evidence="11 12">FJAT-54145</strain>
    </source>
</reference>
<dbReference type="SUPFAM" id="SSF47384">
    <property type="entry name" value="Homodimeric domain of signal transducing histidine kinase"/>
    <property type="match status" value="1"/>
</dbReference>
<feature type="domain" description="PAC" evidence="10">
    <location>
        <begin position="73"/>
        <end position="123"/>
    </location>
</feature>
<dbReference type="CDD" id="cd00130">
    <property type="entry name" value="PAS"/>
    <property type="match status" value="1"/>
</dbReference>
<comment type="caution">
    <text evidence="11">The sequence shown here is derived from an EMBL/GenBank/DDBJ whole genome shotgun (WGS) entry which is preliminary data.</text>
</comment>
<dbReference type="Pfam" id="PF02518">
    <property type="entry name" value="HATPase_c"/>
    <property type="match status" value="1"/>
</dbReference>
<proteinExistence type="predicted"/>
<dbReference type="Gene3D" id="3.30.450.20">
    <property type="entry name" value="PAS domain"/>
    <property type="match status" value="1"/>
</dbReference>
<keyword evidence="8" id="KW-0902">Two-component regulatory system</keyword>
<dbReference type="SMART" id="SM00388">
    <property type="entry name" value="HisKA"/>
    <property type="match status" value="1"/>
</dbReference>
<evidence type="ECO:0000256" key="1">
    <source>
        <dbReference type="ARBA" id="ARBA00000085"/>
    </source>
</evidence>
<keyword evidence="5" id="KW-0547">Nucleotide-binding</keyword>
<dbReference type="InterPro" id="IPR003594">
    <property type="entry name" value="HATPase_dom"/>
</dbReference>
<dbReference type="Gene3D" id="3.30.565.10">
    <property type="entry name" value="Histidine kinase-like ATPase, C-terminal domain"/>
    <property type="match status" value="1"/>
</dbReference>
<dbReference type="PANTHER" id="PTHR43065">
    <property type="entry name" value="SENSOR HISTIDINE KINASE"/>
    <property type="match status" value="1"/>
</dbReference>
<sequence length="341" mass="38824">MLINQIDFSQLINNSLDAIILQQEGSIVYANRAFISLLGFHNEQEVVGKDIYDFMIKVEVERPLNVLESSNGPLMEKRMIRTDGKIIDVEISMKPYIVRDQIATQVIIRDITDRKVNEEWLRQSEKLSVIGGLASGIVHEIRNPLTAIIGFIQLMKSNPNGEYLDIIYNEIRQIEEITNELLQLSKPSKQSFSLQKVNHIVKEVIKFSENELFKRRIKISFNGFTDTDTFVLGNKTQLKQVILNLIKNGMEAINRDGEIHVHIKKDFQNVYISIRDTGIGIPPDTLHKIGQSYFTNKTHGTGLGLMVCLNIIKNHNGQMNIESKESFGTTFTISLPLAKKK</sequence>
<dbReference type="PROSITE" id="PS50113">
    <property type="entry name" value="PAC"/>
    <property type="match status" value="1"/>
</dbReference>
<keyword evidence="7 11" id="KW-0067">ATP-binding</keyword>
<gene>
    <name evidence="11" type="ORF">ACFYKX_08800</name>
</gene>
<evidence type="ECO:0000313" key="11">
    <source>
        <dbReference type="EMBL" id="MFE8700710.1"/>
    </source>
</evidence>
<dbReference type="EMBL" id="JBIACK010000003">
    <property type="protein sequence ID" value="MFE8700710.1"/>
    <property type="molecule type" value="Genomic_DNA"/>
</dbReference>
<dbReference type="CDD" id="cd00082">
    <property type="entry name" value="HisKA"/>
    <property type="match status" value="1"/>
</dbReference>
<keyword evidence="12" id="KW-1185">Reference proteome</keyword>
<comment type="catalytic activity">
    <reaction evidence="1">
        <text>ATP + protein L-histidine = ADP + protein N-phospho-L-histidine.</text>
        <dbReference type="EC" id="2.7.13.3"/>
    </reaction>
</comment>
<evidence type="ECO:0000256" key="4">
    <source>
        <dbReference type="ARBA" id="ARBA00022679"/>
    </source>
</evidence>
<dbReference type="InterPro" id="IPR000700">
    <property type="entry name" value="PAS-assoc_C"/>
</dbReference>
<dbReference type="GO" id="GO:0005524">
    <property type="term" value="F:ATP binding"/>
    <property type="evidence" value="ECO:0007669"/>
    <property type="project" value="UniProtKB-KW"/>
</dbReference>
<dbReference type="InterPro" id="IPR004358">
    <property type="entry name" value="Sig_transdc_His_kin-like_C"/>
</dbReference>
<dbReference type="PANTHER" id="PTHR43065:SF34">
    <property type="entry name" value="SPORULATION KINASE A"/>
    <property type="match status" value="1"/>
</dbReference>
<evidence type="ECO:0000256" key="8">
    <source>
        <dbReference type="ARBA" id="ARBA00023012"/>
    </source>
</evidence>
<keyword evidence="6" id="KW-0418">Kinase</keyword>
<dbReference type="SMART" id="SM00387">
    <property type="entry name" value="HATPase_c"/>
    <property type="match status" value="1"/>
</dbReference>
<dbReference type="Pfam" id="PF13426">
    <property type="entry name" value="PAS_9"/>
    <property type="match status" value="1"/>
</dbReference>
<dbReference type="InterPro" id="IPR036890">
    <property type="entry name" value="HATPase_C_sf"/>
</dbReference>
<dbReference type="NCBIfam" id="TIGR00229">
    <property type="entry name" value="sensory_box"/>
    <property type="match status" value="1"/>
</dbReference>
<feature type="domain" description="Histidine kinase" evidence="9">
    <location>
        <begin position="136"/>
        <end position="339"/>
    </location>
</feature>
<dbReference type="RefSeq" id="WP_389360157.1">
    <property type="nucleotide sequence ID" value="NZ_JBIACK010000003.1"/>
</dbReference>
<keyword evidence="4" id="KW-0808">Transferase</keyword>